<evidence type="ECO:0000256" key="4">
    <source>
        <dbReference type="ARBA" id="ARBA00023172"/>
    </source>
</evidence>
<accession>A0A4Z1CSB6</accession>
<dbReference type="InterPro" id="IPR002104">
    <property type="entry name" value="Integrase_catalytic"/>
</dbReference>
<name>A0A4Z1CSB6_9RHOB</name>
<dbReference type="GO" id="GO:0006310">
    <property type="term" value="P:DNA recombination"/>
    <property type="evidence" value="ECO:0007669"/>
    <property type="project" value="UniProtKB-KW"/>
</dbReference>
<dbReference type="InterPro" id="IPR011010">
    <property type="entry name" value="DNA_brk_join_enz"/>
</dbReference>
<dbReference type="EMBL" id="SRPG01000009">
    <property type="protein sequence ID" value="TGN68265.1"/>
    <property type="molecule type" value="Genomic_DNA"/>
</dbReference>
<dbReference type="Proteomes" id="UP000297972">
    <property type="component" value="Unassembled WGS sequence"/>
</dbReference>
<keyword evidence="3 5" id="KW-0238">DNA-binding</keyword>
<dbReference type="InterPro" id="IPR013762">
    <property type="entry name" value="Integrase-like_cat_sf"/>
</dbReference>
<dbReference type="InterPro" id="IPR044068">
    <property type="entry name" value="CB"/>
</dbReference>
<feature type="domain" description="Core-binding (CB)" evidence="8">
    <location>
        <begin position="245"/>
        <end position="328"/>
    </location>
</feature>
<dbReference type="GO" id="GO:0015074">
    <property type="term" value="P:DNA integration"/>
    <property type="evidence" value="ECO:0007669"/>
    <property type="project" value="UniProtKB-KW"/>
</dbReference>
<keyword evidence="10" id="KW-1185">Reference proteome</keyword>
<evidence type="ECO:0000256" key="5">
    <source>
        <dbReference type="PROSITE-ProRule" id="PRU01248"/>
    </source>
</evidence>
<comment type="caution">
    <text evidence="9">The sequence shown here is derived from an EMBL/GenBank/DDBJ whole genome shotgun (WGS) entry which is preliminary data.</text>
</comment>
<evidence type="ECO:0000256" key="1">
    <source>
        <dbReference type="ARBA" id="ARBA00008857"/>
    </source>
</evidence>
<dbReference type="InterPro" id="IPR046668">
    <property type="entry name" value="DUF6538"/>
</dbReference>
<keyword evidence="4" id="KW-0233">DNA recombination</keyword>
<dbReference type="OrthoDB" id="7222937at2"/>
<comment type="similarity">
    <text evidence="1">Belongs to the 'phage' integrase family.</text>
</comment>
<dbReference type="Pfam" id="PF20172">
    <property type="entry name" value="DUF6538"/>
    <property type="match status" value="1"/>
</dbReference>
<dbReference type="Pfam" id="PF00589">
    <property type="entry name" value="Phage_integrase"/>
    <property type="match status" value="1"/>
</dbReference>
<evidence type="ECO:0000256" key="3">
    <source>
        <dbReference type="ARBA" id="ARBA00023125"/>
    </source>
</evidence>
<dbReference type="GO" id="GO:0003677">
    <property type="term" value="F:DNA binding"/>
    <property type="evidence" value="ECO:0007669"/>
    <property type="project" value="UniProtKB-UniRule"/>
</dbReference>
<dbReference type="RefSeq" id="WP_135816142.1">
    <property type="nucleotide sequence ID" value="NZ_SRPG01000009.1"/>
</dbReference>
<dbReference type="InterPro" id="IPR050808">
    <property type="entry name" value="Phage_Integrase"/>
</dbReference>
<evidence type="ECO:0000259" key="7">
    <source>
        <dbReference type="PROSITE" id="PS51898"/>
    </source>
</evidence>
<protein>
    <submittedName>
        <fullName evidence="9">Integrase</fullName>
    </submittedName>
</protein>
<dbReference type="PROSITE" id="PS51898">
    <property type="entry name" value="TYR_RECOMBINASE"/>
    <property type="match status" value="1"/>
</dbReference>
<dbReference type="InterPro" id="IPR010998">
    <property type="entry name" value="Integrase_recombinase_N"/>
</dbReference>
<evidence type="ECO:0000313" key="10">
    <source>
        <dbReference type="Proteomes" id="UP000297972"/>
    </source>
</evidence>
<evidence type="ECO:0000256" key="2">
    <source>
        <dbReference type="ARBA" id="ARBA00022908"/>
    </source>
</evidence>
<evidence type="ECO:0000259" key="8">
    <source>
        <dbReference type="PROSITE" id="PS51900"/>
    </source>
</evidence>
<reference evidence="9 10" key="1">
    <citation type="submission" date="2019-03" db="EMBL/GenBank/DDBJ databases">
        <authorList>
            <person name="Li J."/>
        </authorList>
    </citation>
    <scope>NUCLEOTIDE SEQUENCE [LARGE SCALE GENOMIC DNA]</scope>
    <source>
        <strain evidence="9 10">3058</strain>
    </source>
</reference>
<gene>
    <name evidence="9" type="ORF">E4L95_01905</name>
</gene>
<organism evidence="9 10">
    <name type="scientific">Paracoccus liaowanqingii</name>
    <dbReference type="NCBI Taxonomy" id="2560053"/>
    <lineage>
        <taxon>Bacteria</taxon>
        <taxon>Pseudomonadati</taxon>
        <taxon>Pseudomonadota</taxon>
        <taxon>Alphaproteobacteria</taxon>
        <taxon>Rhodobacterales</taxon>
        <taxon>Paracoccaceae</taxon>
        <taxon>Paracoccus</taxon>
    </lineage>
</organism>
<dbReference type="AlphaFoldDB" id="A0A4Z1CSB6"/>
<dbReference type="Gene3D" id="1.10.150.130">
    <property type="match status" value="1"/>
</dbReference>
<keyword evidence="6" id="KW-0175">Coiled coil</keyword>
<evidence type="ECO:0000313" key="9">
    <source>
        <dbReference type="EMBL" id="TGN68265.1"/>
    </source>
</evidence>
<dbReference type="SUPFAM" id="SSF56349">
    <property type="entry name" value="DNA breaking-rejoining enzymes"/>
    <property type="match status" value="1"/>
</dbReference>
<sequence>MAGQVKNLKVKDGRFYARVSVPAHLRKAVGKTELVVPLGGDRRVAMKLLPASVATLQRQIAAAEATTSGKQLDDLRAPITLQDYGRAVWSRYQAMLDADNATRATYPSAETVAAKQSEVVRRFQREGLPVDPLAVLNESLDLSVMQRARDVDQVTRQAKLAALREDLAADRTHLVEHEVDEFLHRHALAAPNGSAERAVLAKQIMRAEIEALERSLERDRGDYGGVPADPIIKQPATGPEILDPVPVKKLFKDYILARQALGKHKDGAGGWEAAILHLIKFLGHADARRITKRNLLDWRDALMAEGKSTKTIANKYLAAVRAMLRWAFENDRLPTNEAEAVRQQVAKAQRVRERGYTTPEAVAVLKASTSYQPKLTDNPANRESAHITAAKRWLPILCAFTGARVAEMAQLRKEDVRQEGDHWVVRINPDAGSVKAGGYRDVPLHRQIVALGFIRFVDDAKPGPLFHAAKTPARYLASARGTAGRLSQWLQESKLVPESVQPSHGWRHRFKTQARELGLSDRIADAIQGHAGRTAADDYGDVSVIARARVIDALPDYQLDGTS</sequence>
<feature type="domain" description="Tyr recombinase" evidence="7">
    <location>
        <begin position="351"/>
        <end position="552"/>
    </location>
</feature>
<dbReference type="PANTHER" id="PTHR30629:SF2">
    <property type="entry name" value="PROPHAGE INTEGRASE INTS-RELATED"/>
    <property type="match status" value="1"/>
</dbReference>
<keyword evidence="2" id="KW-0229">DNA integration</keyword>
<proteinExistence type="inferred from homology"/>
<dbReference type="PANTHER" id="PTHR30629">
    <property type="entry name" value="PROPHAGE INTEGRASE"/>
    <property type="match status" value="1"/>
</dbReference>
<dbReference type="PROSITE" id="PS51900">
    <property type="entry name" value="CB"/>
    <property type="match status" value="1"/>
</dbReference>
<dbReference type="Gene3D" id="1.10.443.10">
    <property type="entry name" value="Intergrase catalytic core"/>
    <property type="match status" value="1"/>
</dbReference>
<feature type="coiled-coil region" evidence="6">
    <location>
        <begin position="195"/>
        <end position="222"/>
    </location>
</feature>
<evidence type="ECO:0000256" key="6">
    <source>
        <dbReference type="SAM" id="Coils"/>
    </source>
</evidence>